<reference evidence="3 4" key="1">
    <citation type="submission" date="2017-07" db="EMBL/GenBank/DDBJ databases">
        <title>Leptospira spp. isolated from tropical soils.</title>
        <authorList>
            <person name="Thibeaux R."/>
            <person name="Iraola G."/>
            <person name="Ferres I."/>
            <person name="Bierque E."/>
            <person name="Girault D."/>
            <person name="Soupe-Gilbert M.-E."/>
            <person name="Picardeau M."/>
            <person name="Goarant C."/>
        </authorList>
    </citation>
    <scope>NUCLEOTIDE SEQUENCE [LARGE SCALE GENOMIC DNA]</scope>
    <source>
        <strain evidence="3 4">MCA1-C-A1</strain>
    </source>
</reference>
<dbReference type="InterPro" id="IPR001279">
    <property type="entry name" value="Metallo-B-lactamas"/>
</dbReference>
<feature type="chain" id="PRO_5014611867" evidence="1">
    <location>
        <begin position="31"/>
        <end position="339"/>
    </location>
</feature>
<dbReference type="InterPro" id="IPR036866">
    <property type="entry name" value="RibonucZ/Hydroxyglut_hydro"/>
</dbReference>
<sequence length="339" mass="37930">MNIRGSRLTFFSLLTTVVLLQNCLTSSANIQDYKEHFIGNDLKDLSTEIPKGKVRAVFLGTSSILLDDGETQILTDGFFSRPSLFKTMFSKISSDEQEIKYVMLLAGIKRLKGILVCHSHYDHSMDSPFIAKETGAILYGSLSTMQIGKGGGVPEEQLALFQPGKKIQIGKFKITVLNSKHTPPFKILGKTNAADPNRPDLTEALSQPAKAEDYIEGGTYDFLVEHGKHSILIKGSTNYIENAWEGLKADVLFLGIAMLGKQEEEFKAKYYEETVTKTSPKMVIPVHWDNFFKPLSEPLEPNLSLGDDVKTGMEYMIQKTSQDRIQFKILRGFESILLF</sequence>
<evidence type="ECO:0000256" key="1">
    <source>
        <dbReference type="SAM" id="SignalP"/>
    </source>
</evidence>
<dbReference type="AlphaFoldDB" id="A0A2M9XGF9"/>
<keyword evidence="3" id="KW-0378">Hydrolase</keyword>
<dbReference type="PANTHER" id="PTHR43546:SF3">
    <property type="entry name" value="UPF0173 METAL-DEPENDENT HYDROLASE MJ1163"/>
    <property type="match status" value="1"/>
</dbReference>
<keyword evidence="4" id="KW-1185">Reference proteome</keyword>
<dbReference type="Proteomes" id="UP000232196">
    <property type="component" value="Unassembled WGS sequence"/>
</dbReference>
<evidence type="ECO:0000313" key="3">
    <source>
        <dbReference type="EMBL" id="PJZ26771.1"/>
    </source>
</evidence>
<organism evidence="3 4">
    <name type="scientific">Leptospira hartskeerlii</name>
    <dbReference type="NCBI Taxonomy" id="2023177"/>
    <lineage>
        <taxon>Bacteria</taxon>
        <taxon>Pseudomonadati</taxon>
        <taxon>Spirochaetota</taxon>
        <taxon>Spirochaetia</taxon>
        <taxon>Leptospirales</taxon>
        <taxon>Leptospiraceae</taxon>
        <taxon>Leptospira</taxon>
    </lineage>
</organism>
<protein>
    <submittedName>
        <fullName evidence="3">Hydrolase</fullName>
    </submittedName>
</protein>
<accession>A0A2M9XGF9</accession>
<dbReference type="Pfam" id="PF12706">
    <property type="entry name" value="Lactamase_B_2"/>
    <property type="match status" value="1"/>
</dbReference>
<dbReference type="SUPFAM" id="SSF56281">
    <property type="entry name" value="Metallo-hydrolase/oxidoreductase"/>
    <property type="match status" value="1"/>
</dbReference>
<gene>
    <name evidence="3" type="ORF">CH357_04585</name>
</gene>
<dbReference type="GO" id="GO:0016787">
    <property type="term" value="F:hydrolase activity"/>
    <property type="evidence" value="ECO:0007669"/>
    <property type="project" value="UniProtKB-KW"/>
</dbReference>
<evidence type="ECO:0000313" key="4">
    <source>
        <dbReference type="Proteomes" id="UP000232196"/>
    </source>
</evidence>
<dbReference type="Gene3D" id="3.60.15.10">
    <property type="entry name" value="Ribonuclease Z/Hydroxyacylglutathione hydrolase-like"/>
    <property type="match status" value="1"/>
</dbReference>
<name>A0A2M9XGF9_9LEPT</name>
<comment type="caution">
    <text evidence="3">The sequence shown here is derived from an EMBL/GenBank/DDBJ whole genome shotgun (WGS) entry which is preliminary data.</text>
</comment>
<proteinExistence type="predicted"/>
<feature type="domain" description="Metallo-beta-lactamase" evidence="2">
    <location>
        <begin position="104"/>
        <end position="288"/>
    </location>
</feature>
<dbReference type="EMBL" id="NPDN01000002">
    <property type="protein sequence ID" value="PJZ26771.1"/>
    <property type="molecule type" value="Genomic_DNA"/>
</dbReference>
<evidence type="ECO:0000259" key="2">
    <source>
        <dbReference type="Pfam" id="PF12706"/>
    </source>
</evidence>
<dbReference type="InterPro" id="IPR050114">
    <property type="entry name" value="UPF0173_UPF0282_UlaG_hydrolase"/>
</dbReference>
<keyword evidence="1" id="KW-0732">Signal</keyword>
<dbReference type="RefSeq" id="WP_100705570.1">
    <property type="nucleotide sequence ID" value="NZ_NPDL01000002.1"/>
</dbReference>
<dbReference type="OrthoDB" id="9805728at2"/>
<dbReference type="PANTHER" id="PTHR43546">
    <property type="entry name" value="UPF0173 METAL-DEPENDENT HYDROLASE MJ1163-RELATED"/>
    <property type="match status" value="1"/>
</dbReference>
<feature type="signal peptide" evidence="1">
    <location>
        <begin position="1"/>
        <end position="30"/>
    </location>
</feature>